<keyword evidence="7 13" id="KW-0862">Zinc</keyword>
<dbReference type="GO" id="GO:0004829">
    <property type="term" value="F:threonine-tRNA ligase activity"/>
    <property type="evidence" value="ECO:0007669"/>
    <property type="project" value="UniProtKB-UniRule"/>
</dbReference>
<name>A0A2U3QJG6_9BACT</name>
<keyword evidence="9 13" id="KW-0694">RNA-binding</keyword>
<comment type="catalytic activity">
    <reaction evidence="12 13">
        <text>tRNA(Thr) + L-threonine + ATP = L-threonyl-tRNA(Thr) + AMP + diphosphate + H(+)</text>
        <dbReference type="Rhea" id="RHEA:24624"/>
        <dbReference type="Rhea" id="RHEA-COMP:9670"/>
        <dbReference type="Rhea" id="RHEA-COMP:9704"/>
        <dbReference type="ChEBI" id="CHEBI:15378"/>
        <dbReference type="ChEBI" id="CHEBI:30616"/>
        <dbReference type="ChEBI" id="CHEBI:33019"/>
        <dbReference type="ChEBI" id="CHEBI:57926"/>
        <dbReference type="ChEBI" id="CHEBI:78442"/>
        <dbReference type="ChEBI" id="CHEBI:78534"/>
        <dbReference type="ChEBI" id="CHEBI:456215"/>
        <dbReference type="EC" id="6.1.1.3"/>
    </reaction>
</comment>
<evidence type="ECO:0000256" key="11">
    <source>
        <dbReference type="ARBA" id="ARBA00023146"/>
    </source>
</evidence>
<dbReference type="FunFam" id="3.30.980.10:FF:000005">
    <property type="entry name" value="Threonyl-tRNA synthetase, mitochondrial"/>
    <property type="match status" value="1"/>
</dbReference>
<dbReference type="InterPro" id="IPR012947">
    <property type="entry name" value="tRNA_SAD"/>
</dbReference>
<dbReference type="EMBL" id="OUUY01000105">
    <property type="protein sequence ID" value="SPQ01490.1"/>
    <property type="molecule type" value="Genomic_DNA"/>
</dbReference>
<dbReference type="AlphaFoldDB" id="A0A2U3QJG6"/>
<dbReference type="SMART" id="SM00863">
    <property type="entry name" value="tRNA_SAD"/>
    <property type="match status" value="1"/>
</dbReference>
<dbReference type="InterPro" id="IPR006195">
    <property type="entry name" value="aa-tRNA-synth_II"/>
</dbReference>
<keyword evidence="6 13" id="KW-0547">Nucleotide-binding</keyword>
<feature type="binding site" evidence="13">
    <location>
        <position position="346"/>
    </location>
    <ligand>
        <name>Zn(2+)</name>
        <dbReference type="ChEBI" id="CHEBI:29105"/>
        <note>catalytic</note>
    </ligand>
</feature>
<sequence length="651" mass="74733">MRFLYAVKNKYFHGGSDIKLRKEDGAELNVGDVSELEKHLKKTKAIAVRINGRPCDINSIKSLQEDDVVEAVSFDSEQGKEIYRHSTSHVMAHAVKRLFPGAKLAIGPAIQDGFYYDFDLEKTFTTEDLSAIEKEMERIIRKDSPFVRKEISKDDALRLFGDQGEVYKVNLVNELSDETITVYEEDGFIDLCRGPHLPSTGKIAAFKLLSVAGAYWRGDEKNKMLQRIYGTSFSNSKDLKAHLDFLEEIKKRDHRRLGKELDLFSVSDEIGSGLILWHPNGALIRKTIEDFWRNEHLKANYNILFSPHIAKLELWRRSGHLDFYRENMYSPMEIEGVDYELKPMNCPFHLSVYKSSLRSYRDLPIRYAELGTVYRYERSGTLHGLLRVRGFTQDDAHIFCREDQIEDEILNILDFTLFILKTFGFESYDVYLSTRPEKYVGSLENWEISTNALKNALEKKGLSFLIDPGEGVFYGPKIDIKVKDSLGRAWQCSTIQVDFNNPERFDITYRAADGKERRPIMVHRALMGSLERFFGVLIEHYAGAFPLWLAPIQVSVLTISERHAGYAEEVASELRGRGIRVELDTDSEKIGNKIRKSTIRKIPYSVIIGDKEASEHAVTLRRRNGENSGPFTIDELISFLLEKINSMEVQT</sequence>
<dbReference type="InterPro" id="IPR004154">
    <property type="entry name" value="Anticodon-bd"/>
</dbReference>
<evidence type="ECO:0000256" key="6">
    <source>
        <dbReference type="ARBA" id="ARBA00022741"/>
    </source>
</evidence>
<organism evidence="15 16">
    <name type="scientific">Candidatus Sulfobium mesophilum</name>
    <dbReference type="NCBI Taxonomy" id="2016548"/>
    <lineage>
        <taxon>Bacteria</taxon>
        <taxon>Pseudomonadati</taxon>
        <taxon>Nitrospirota</taxon>
        <taxon>Nitrospiria</taxon>
        <taxon>Nitrospirales</taxon>
        <taxon>Nitrospiraceae</taxon>
        <taxon>Candidatus Sulfobium</taxon>
    </lineage>
</organism>
<reference evidence="16" key="1">
    <citation type="submission" date="2018-03" db="EMBL/GenBank/DDBJ databases">
        <authorList>
            <person name="Zecchin S."/>
        </authorList>
    </citation>
    <scope>NUCLEOTIDE SEQUENCE [LARGE SCALE GENOMIC DNA]</scope>
</reference>
<evidence type="ECO:0000256" key="2">
    <source>
        <dbReference type="ARBA" id="ARBA00022490"/>
    </source>
</evidence>
<dbReference type="SUPFAM" id="SSF55186">
    <property type="entry name" value="ThrRS/AlaRS common domain"/>
    <property type="match status" value="1"/>
</dbReference>
<dbReference type="InterPro" id="IPR045864">
    <property type="entry name" value="aa-tRNA-synth_II/BPL/LPL"/>
</dbReference>
<evidence type="ECO:0000256" key="13">
    <source>
        <dbReference type="HAMAP-Rule" id="MF_00184"/>
    </source>
</evidence>
<evidence type="ECO:0000259" key="14">
    <source>
        <dbReference type="PROSITE" id="PS50862"/>
    </source>
</evidence>
<dbReference type="NCBIfam" id="TIGR00418">
    <property type="entry name" value="thrS"/>
    <property type="match status" value="1"/>
</dbReference>
<evidence type="ECO:0000256" key="3">
    <source>
        <dbReference type="ARBA" id="ARBA00022555"/>
    </source>
</evidence>
<dbReference type="Gene3D" id="3.30.54.20">
    <property type="match status" value="1"/>
</dbReference>
<dbReference type="PANTHER" id="PTHR11451">
    <property type="entry name" value="THREONINE-TRNA LIGASE"/>
    <property type="match status" value="1"/>
</dbReference>
<dbReference type="PROSITE" id="PS50862">
    <property type="entry name" value="AA_TRNA_LIGASE_II"/>
    <property type="match status" value="1"/>
</dbReference>
<dbReference type="Pfam" id="PF07973">
    <property type="entry name" value="tRNA_SAD"/>
    <property type="match status" value="1"/>
</dbReference>
<dbReference type="SUPFAM" id="SSF52954">
    <property type="entry name" value="Class II aaRS ABD-related"/>
    <property type="match status" value="1"/>
</dbReference>
<dbReference type="InterPro" id="IPR047246">
    <property type="entry name" value="ThrRS_anticodon"/>
</dbReference>
<evidence type="ECO:0000256" key="10">
    <source>
        <dbReference type="ARBA" id="ARBA00022917"/>
    </source>
</evidence>
<dbReference type="Pfam" id="PF00587">
    <property type="entry name" value="tRNA-synt_2b"/>
    <property type="match status" value="1"/>
</dbReference>
<dbReference type="InterPro" id="IPR018163">
    <property type="entry name" value="Thr/Ala-tRNA-synth_IIc_edit"/>
</dbReference>
<evidence type="ECO:0000256" key="9">
    <source>
        <dbReference type="ARBA" id="ARBA00022884"/>
    </source>
</evidence>
<dbReference type="InterPro" id="IPR002320">
    <property type="entry name" value="Thr-tRNA-ligase_IIa"/>
</dbReference>
<evidence type="ECO:0000256" key="4">
    <source>
        <dbReference type="ARBA" id="ARBA00022598"/>
    </source>
</evidence>
<keyword evidence="5 13" id="KW-0479">Metal-binding</keyword>
<dbReference type="GO" id="GO:0000049">
    <property type="term" value="F:tRNA binding"/>
    <property type="evidence" value="ECO:0007669"/>
    <property type="project" value="UniProtKB-KW"/>
</dbReference>
<dbReference type="GO" id="GO:0046872">
    <property type="term" value="F:metal ion binding"/>
    <property type="evidence" value="ECO:0007669"/>
    <property type="project" value="UniProtKB-KW"/>
</dbReference>
<dbReference type="InterPro" id="IPR033728">
    <property type="entry name" value="ThrRS_core"/>
</dbReference>
<feature type="binding site" evidence="13">
    <location>
        <position position="523"/>
    </location>
    <ligand>
        <name>Zn(2+)</name>
        <dbReference type="ChEBI" id="CHEBI:29105"/>
        <note>catalytic</note>
    </ligand>
</feature>
<gene>
    <name evidence="13 15" type="primary">thrS</name>
    <name evidence="15" type="ORF">NBG4_570016</name>
</gene>
<keyword evidence="3 13" id="KW-0820">tRNA-binding</keyword>
<evidence type="ECO:0000256" key="7">
    <source>
        <dbReference type="ARBA" id="ARBA00022833"/>
    </source>
</evidence>
<keyword evidence="4 13" id="KW-0436">Ligase</keyword>
<keyword evidence="2 13" id="KW-0963">Cytoplasm</keyword>
<dbReference type="FunFam" id="3.40.50.800:FF:000001">
    <property type="entry name" value="Threonine--tRNA ligase"/>
    <property type="match status" value="1"/>
</dbReference>
<keyword evidence="16" id="KW-1185">Reference proteome</keyword>
<dbReference type="EC" id="6.1.1.3" evidence="13"/>
<dbReference type="PRINTS" id="PR01047">
    <property type="entry name" value="TRNASYNTHTHR"/>
</dbReference>
<dbReference type="FunFam" id="3.30.930.10:FF:000002">
    <property type="entry name" value="Threonine--tRNA ligase"/>
    <property type="match status" value="1"/>
</dbReference>
<keyword evidence="8 13" id="KW-0067">ATP-binding</keyword>
<dbReference type="HAMAP" id="MF_00184">
    <property type="entry name" value="Thr_tRNA_synth"/>
    <property type="match status" value="1"/>
</dbReference>
<dbReference type="FunFam" id="3.30.54.20:FF:000002">
    <property type="entry name" value="Threonine--tRNA ligase"/>
    <property type="match status" value="1"/>
</dbReference>
<dbReference type="CDD" id="cd00771">
    <property type="entry name" value="ThrRS_core"/>
    <property type="match status" value="1"/>
</dbReference>
<comment type="similarity">
    <text evidence="1 13">Belongs to the class-II aminoacyl-tRNA synthetase family.</text>
</comment>
<dbReference type="InterPro" id="IPR002314">
    <property type="entry name" value="aa-tRNA-synt_IIb"/>
</dbReference>
<dbReference type="CDD" id="cd00860">
    <property type="entry name" value="ThrRS_anticodon"/>
    <property type="match status" value="1"/>
</dbReference>
<keyword evidence="11 13" id="KW-0030">Aminoacyl-tRNA synthetase</keyword>
<dbReference type="GO" id="GO:0006435">
    <property type="term" value="P:threonyl-tRNA aminoacylation"/>
    <property type="evidence" value="ECO:0007669"/>
    <property type="project" value="UniProtKB-UniRule"/>
</dbReference>
<dbReference type="Pfam" id="PF03129">
    <property type="entry name" value="HGTP_anticodon"/>
    <property type="match status" value="1"/>
</dbReference>
<feature type="binding site" evidence="13">
    <location>
        <position position="397"/>
    </location>
    <ligand>
        <name>Zn(2+)</name>
        <dbReference type="ChEBI" id="CHEBI:29105"/>
        <note>catalytic</note>
    </ligand>
</feature>
<dbReference type="Gene3D" id="3.30.980.10">
    <property type="entry name" value="Threonyl-trna Synthetase, Chain A, domain 2"/>
    <property type="match status" value="1"/>
</dbReference>
<evidence type="ECO:0000256" key="1">
    <source>
        <dbReference type="ARBA" id="ARBA00008226"/>
    </source>
</evidence>
<feature type="domain" description="Aminoacyl-transfer RNA synthetases class-II family profile" evidence="14">
    <location>
        <begin position="244"/>
        <end position="546"/>
    </location>
</feature>
<comment type="subcellular location">
    <subcellularLocation>
        <location evidence="13">Cytoplasm</location>
    </subcellularLocation>
</comment>
<evidence type="ECO:0000313" key="16">
    <source>
        <dbReference type="Proteomes" id="UP000245125"/>
    </source>
</evidence>
<proteinExistence type="inferred from homology"/>
<keyword evidence="10 13" id="KW-0648">Protein biosynthesis</keyword>
<dbReference type="GO" id="GO:0005737">
    <property type="term" value="C:cytoplasm"/>
    <property type="evidence" value="ECO:0007669"/>
    <property type="project" value="UniProtKB-SubCell"/>
</dbReference>
<comment type="caution">
    <text evidence="13">Lacks conserved residue(s) required for the propagation of feature annotation.</text>
</comment>
<dbReference type="GO" id="GO:0005524">
    <property type="term" value="F:ATP binding"/>
    <property type="evidence" value="ECO:0007669"/>
    <property type="project" value="UniProtKB-UniRule"/>
</dbReference>
<dbReference type="Gene3D" id="3.30.930.10">
    <property type="entry name" value="Bira Bifunctional Protein, Domain 2"/>
    <property type="match status" value="1"/>
</dbReference>
<dbReference type="Proteomes" id="UP000245125">
    <property type="component" value="Unassembled WGS sequence"/>
</dbReference>
<comment type="subunit">
    <text evidence="13">Homodimer.</text>
</comment>
<dbReference type="InterPro" id="IPR036621">
    <property type="entry name" value="Anticodon-bd_dom_sf"/>
</dbReference>
<protein>
    <recommendedName>
        <fullName evidence="13">Threonine--tRNA ligase</fullName>
        <ecNumber evidence="13">6.1.1.3</ecNumber>
    </recommendedName>
    <alternativeName>
        <fullName evidence="13">Threonyl-tRNA synthetase</fullName>
        <shortName evidence="13">ThrRS</shortName>
    </alternativeName>
</protein>
<comment type="cofactor">
    <cofactor evidence="13">
        <name>Zn(2+)</name>
        <dbReference type="ChEBI" id="CHEBI:29105"/>
    </cofactor>
    <text evidence="13">Binds 1 zinc ion per subunit.</text>
</comment>
<evidence type="ECO:0000256" key="5">
    <source>
        <dbReference type="ARBA" id="ARBA00022723"/>
    </source>
</evidence>
<dbReference type="PANTHER" id="PTHR11451:SF44">
    <property type="entry name" value="THREONINE--TRNA LIGASE, CHLOROPLASTIC_MITOCHONDRIAL 2"/>
    <property type="match status" value="1"/>
</dbReference>
<evidence type="ECO:0000313" key="15">
    <source>
        <dbReference type="EMBL" id="SPQ01490.1"/>
    </source>
</evidence>
<accession>A0A2U3QJG6</accession>
<evidence type="ECO:0000256" key="8">
    <source>
        <dbReference type="ARBA" id="ARBA00022840"/>
    </source>
</evidence>
<dbReference type="SUPFAM" id="SSF55681">
    <property type="entry name" value="Class II aaRS and biotin synthetases"/>
    <property type="match status" value="1"/>
</dbReference>
<evidence type="ECO:0000256" key="12">
    <source>
        <dbReference type="ARBA" id="ARBA00049515"/>
    </source>
</evidence>
<dbReference type="Gene3D" id="3.40.50.800">
    <property type="entry name" value="Anticodon-binding domain"/>
    <property type="match status" value="1"/>
</dbReference>